<feature type="region of interest" description="Disordered" evidence="1">
    <location>
        <begin position="178"/>
        <end position="203"/>
    </location>
</feature>
<dbReference type="EMBL" id="SRPY01000039">
    <property type="protein sequence ID" value="KAG5929808.1"/>
    <property type="molecule type" value="Genomic_DNA"/>
</dbReference>
<keyword evidence="3" id="KW-1185">Reference proteome</keyword>
<dbReference type="OrthoDB" id="4222821at2759"/>
<feature type="region of interest" description="Disordered" evidence="1">
    <location>
        <begin position="332"/>
        <end position="351"/>
    </location>
</feature>
<name>A0A8K0JHX1_9HYPO</name>
<evidence type="ECO:0000313" key="2">
    <source>
        <dbReference type="EMBL" id="KAG5929808.1"/>
    </source>
</evidence>
<comment type="caution">
    <text evidence="2">The sequence shown here is derived from an EMBL/GenBank/DDBJ whole genome shotgun (WGS) entry which is preliminary data.</text>
</comment>
<proteinExistence type="predicted"/>
<feature type="compositionally biased region" description="Low complexity" evidence="1">
    <location>
        <begin position="23"/>
        <end position="32"/>
    </location>
</feature>
<feature type="region of interest" description="Disordered" evidence="1">
    <location>
        <begin position="1"/>
        <end position="67"/>
    </location>
</feature>
<organism evidence="2 3">
    <name type="scientific">Claviceps africana</name>
    <dbReference type="NCBI Taxonomy" id="83212"/>
    <lineage>
        <taxon>Eukaryota</taxon>
        <taxon>Fungi</taxon>
        <taxon>Dikarya</taxon>
        <taxon>Ascomycota</taxon>
        <taxon>Pezizomycotina</taxon>
        <taxon>Sordariomycetes</taxon>
        <taxon>Hypocreomycetidae</taxon>
        <taxon>Hypocreales</taxon>
        <taxon>Clavicipitaceae</taxon>
        <taxon>Claviceps</taxon>
    </lineage>
</organism>
<feature type="compositionally biased region" description="Polar residues" evidence="1">
    <location>
        <begin position="33"/>
        <end position="56"/>
    </location>
</feature>
<reference evidence="2" key="1">
    <citation type="journal article" date="2020" name="bioRxiv">
        <title>Whole genome comparisons of ergot fungi reveals the divergence and evolution of species within the genus Claviceps are the result of varying mechanisms driving genome evolution and host range expansion.</title>
        <authorList>
            <person name="Wyka S.A."/>
            <person name="Mondo S.J."/>
            <person name="Liu M."/>
            <person name="Dettman J."/>
            <person name="Nalam V."/>
            <person name="Broders K.D."/>
        </authorList>
    </citation>
    <scope>NUCLEOTIDE SEQUENCE</scope>
    <source>
        <strain evidence="2">CCC 489</strain>
    </source>
</reference>
<sequence length="439" mass="48034">MTHGNKDRRHNRGRYKMLDMNKNKASNDNNCNGDITQRFNEDTSSSNRRTLAPQNRSNEKQQRSQDCLQHAWHQIALGNGEPMTPCSSLLSGAINASAAAAMQRDSSFSPSATDFQGISAAQLTTSDSGFEASDPEGSDPLGAGEFPFLLDFNCDEIGDLHFSDAAFAATTLRGVPANNTVQDESDIEVESNEPGTAASPPANEGLVDCSGMASILVTLGHIFDELSCLNNTPSDAWNLCDESMQEALFGRLALSHVVERQANGKLLQCAMDIAIKFVWALQTISPVSCRVGITQPASPSAAVKLMILLTYLQLGQMFDNMLTTLIQLPNRKRSDTRDTSSGTDSRFRSGDQCSSQHITMLARVIEHQFHYAECLIGLPEDCRLWSRQDLYVGILDKDCLSEISQSVMGQVKNKFKSLKQTMDKISRLSEVSLPPPRGT</sequence>
<gene>
    <name evidence="2" type="ORF">E4U42_004435</name>
</gene>
<accession>A0A8K0JHX1</accession>
<evidence type="ECO:0000256" key="1">
    <source>
        <dbReference type="SAM" id="MobiDB-lite"/>
    </source>
</evidence>
<evidence type="ECO:0000313" key="3">
    <source>
        <dbReference type="Proteomes" id="UP000811619"/>
    </source>
</evidence>
<feature type="compositionally biased region" description="Basic residues" evidence="1">
    <location>
        <begin position="1"/>
        <end position="15"/>
    </location>
</feature>
<dbReference type="AlphaFoldDB" id="A0A8K0JHX1"/>
<dbReference type="Proteomes" id="UP000811619">
    <property type="component" value="Unassembled WGS sequence"/>
</dbReference>
<protein>
    <submittedName>
        <fullName evidence="2">Uncharacterized protein</fullName>
    </submittedName>
</protein>